<accession>A0A481RI34</accession>
<dbReference type="AlphaFoldDB" id="A0A481RI34"/>
<gene>
    <name evidence="1" type="ORF">EO776_12890</name>
</gene>
<dbReference type="Proteomes" id="UP000293073">
    <property type="component" value="Chromosome"/>
</dbReference>
<dbReference type="KEGG" id="hezz:EO776_12890"/>
<evidence type="ECO:0000313" key="2">
    <source>
        <dbReference type="Proteomes" id="UP000293073"/>
    </source>
</evidence>
<dbReference type="EMBL" id="CP034940">
    <property type="protein sequence ID" value="QAY20850.1"/>
    <property type="molecule type" value="Genomic_DNA"/>
</dbReference>
<evidence type="ECO:0000313" key="1">
    <source>
        <dbReference type="EMBL" id="QAY20850.1"/>
    </source>
</evidence>
<dbReference type="RefSeq" id="WP_129452436.1">
    <property type="nucleotide sequence ID" value="NZ_CP034940.1"/>
</dbReference>
<protein>
    <submittedName>
        <fullName evidence="1">Uncharacterized protein</fullName>
    </submittedName>
</protein>
<dbReference type="GeneID" id="301360726"/>
<sequence length="119" mass="13021">MGDIFARDGASLSNWGTRSLRDYVDSPSDESNEASSSNGDFEYVFDPRVTVQSGVKTEIEFDNFNSRIKEISIINSESNADIMISLRLEDGSVKKIYFDAEERIQGGNGSGGNPGRGNN</sequence>
<organism evidence="1 2">
    <name type="scientific">Halorubrum ezzemoulense</name>
    <name type="common">Halorubrum chaoviator</name>
    <dbReference type="NCBI Taxonomy" id="337243"/>
    <lineage>
        <taxon>Archaea</taxon>
        <taxon>Methanobacteriati</taxon>
        <taxon>Methanobacteriota</taxon>
        <taxon>Stenosarchaea group</taxon>
        <taxon>Halobacteria</taxon>
        <taxon>Halobacteriales</taxon>
        <taxon>Haloferacaceae</taxon>
        <taxon>Halorubrum</taxon>
    </lineage>
</organism>
<reference evidence="2" key="1">
    <citation type="submission" date="2019-01" db="EMBL/GenBank/DDBJ databases">
        <title>Complete genome of Halorubrum ezzemoulense strain FB21.</title>
        <authorList>
            <person name="Feng Y."/>
            <person name="Louyakis A.S."/>
            <person name="Papke R.T."/>
            <person name="Gogarten J.P."/>
        </authorList>
    </citation>
    <scope>NUCLEOTIDE SEQUENCE [LARGE SCALE GENOMIC DNA]</scope>
    <source>
        <strain evidence="2">Fb21</strain>
    </source>
</reference>
<proteinExistence type="predicted"/>
<name>A0A481RI34_HALEZ</name>